<dbReference type="RefSeq" id="WP_138286628.1">
    <property type="nucleotide sequence ID" value="NZ_CP058350.1"/>
</dbReference>
<evidence type="ECO:0000313" key="2">
    <source>
        <dbReference type="Proteomes" id="UP000308530"/>
    </source>
</evidence>
<accession>A0ABX6QS44</accession>
<dbReference type="EMBL" id="CP058350">
    <property type="protein sequence ID" value="QLF70990.1"/>
    <property type="molecule type" value="Genomic_DNA"/>
</dbReference>
<proteinExistence type="predicted"/>
<keyword evidence="2" id="KW-1185">Reference proteome</keyword>
<sequence>MTQSVRSTAPPVSEPAARVIGTPELIDRLAEELRSSSDVDLPHSYFVEQVKLRLAGSTDPDRLAANAVESRSPAYSRKVSASVFQAWAMPD</sequence>
<gene>
    <name evidence="1" type="ORF">FE840_016345</name>
</gene>
<evidence type="ECO:0000313" key="1">
    <source>
        <dbReference type="EMBL" id="QLF70990.1"/>
    </source>
</evidence>
<dbReference type="Proteomes" id="UP000308530">
    <property type="component" value="Chromosome"/>
</dbReference>
<organism evidence="1 2">
    <name type="scientific">Peteryoungia desertarenae</name>
    <dbReference type="NCBI Taxonomy" id="1813451"/>
    <lineage>
        <taxon>Bacteria</taxon>
        <taxon>Pseudomonadati</taxon>
        <taxon>Pseudomonadota</taxon>
        <taxon>Alphaproteobacteria</taxon>
        <taxon>Hyphomicrobiales</taxon>
        <taxon>Rhizobiaceae</taxon>
        <taxon>Peteryoungia</taxon>
    </lineage>
</organism>
<name>A0ABX6QS44_9HYPH</name>
<protein>
    <submittedName>
        <fullName evidence="1">Uncharacterized protein</fullName>
    </submittedName>
</protein>
<reference evidence="1 2" key="1">
    <citation type="submission" date="2020-06" db="EMBL/GenBank/DDBJ databases">
        <title>Genome sequence of Rhizobium sp strain ADMK78.</title>
        <authorList>
            <person name="Rahi P."/>
        </authorList>
    </citation>
    <scope>NUCLEOTIDE SEQUENCE [LARGE SCALE GENOMIC DNA]</scope>
    <source>
        <strain evidence="1 2">ADMK78</strain>
    </source>
</reference>